<name>A0A9P6GM83_9PLEO</name>
<keyword evidence="1" id="KW-0812">Transmembrane</keyword>
<protein>
    <submittedName>
        <fullName evidence="2">Uncharacterized protein</fullName>
    </submittedName>
</protein>
<accession>A0A9P6GM83</accession>
<gene>
    <name evidence="2" type="ORF">PMIN01_03520</name>
</gene>
<comment type="caution">
    <text evidence="2">The sequence shown here is derived from an EMBL/GenBank/DDBJ whole genome shotgun (WGS) entry which is preliminary data.</text>
</comment>
<reference evidence="2" key="1">
    <citation type="journal article" date="2020" name="Mol. Plant Microbe Interact.">
        <title>Genome Sequence of the Biocontrol Agent Coniothyrium minitans strain Conio (IMI 134523).</title>
        <authorList>
            <person name="Patel D."/>
            <person name="Shittu T.A."/>
            <person name="Baroncelli R."/>
            <person name="Muthumeenakshi S."/>
            <person name="Osborne T.H."/>
            <person name="Janganan T.K."/>
            <person name="Sreenivasaprasad S."/>
        </authorList>
    </citation>
    <scope>NUCLEOTIDE SEQUENCE</scope>
    <source>
        <strain evidence="2">Conio</strain>
    </source>
</reference>
<organism evidence="2 3">
    <name type="scientific">Paraphaeosphaeria minitans</name>
    <dbReference type="NCBI Taxonomy" id="565426"/>
    <lineage>
        <taxon>Eukaryota</taxon>
        <taxon>Fungi</taxon>
        <taxon>Dikarya</taxon>
        <taxon>Ascomycota</taxon>
        <taxon>Pezizomycotina</taxon>
        <taxon>Dothideomycetes</taxon>
        <taxon>Pleosporomycetidae</taxon>
        <taxon>Pleosporales</taxon>
        <taxon>Massarineae</taxon>
        <taxon>Didymosphaeriaceae</taxon>
        <taxon>Paraphaeosphaeria</taxon>
    </lineage>
</organism>
<dbReference type="EMBL" id="WJXW01000003">
    <property type="protein sequence ID" value="KAF9738237.1"/>
    <property type="molecule type" value="Genomic_DNA"/>
</dbReference>
<keyword evidence="3" id="KW-1185">Reference proteome</keyword>
<evidence type="ECO:0000313" key="2">
    <source>
        <dbReference type="EMBL" id="KAF9738237.1"/>
    </source>
</evidence>
<keyword evidence="1" id="KW-1133">Transmembrane helix</keyword>
<evidence type="ECO:0000256" key="1">
    <source>
        <dbReference type="SAM" id="Phobius"/>
    </source>
</evidence>
<evidence type="ECO:0000313" key="3">
    <source>
        <dbReference type="Proteomes" id="UP000756921"/>
    </source>
</evidence>
<proteinExistence type="predicted"/>
<dbReference type="Proteomes" id="UP000756921">
    <property type="component" value="Unassembled WGS sequence"/>
</dbReference>
<keyword evidence="1" id="KW-0472">Membrane</keyword>
<dbReference type="AlphaFoldDB" id="A0A9P6GM83"/>
<sequence length="31" mass="3525">MGKPQTDWSRQTILALLQLLTMILISFMGAF</sequence>
<feature type="transmembrane region" description="Helical" evidence="1">
    <location>
        <begin position="12"/>
        <end position="30"/>
    </location>
</feature>